<reference evidence="2 3" key="1">
    <citation type="submission" date="2014-10" db="EMBL/GenBank/DDBJ databases">
        <title>Draft genome of the hookworm Ancylostoma caninum.</title>
        <authorList>
            <person name="Mitreva M."/>
        </authorList>
    </citation>
    <scope>NUCLEOTIDE SEQUENCE [LARGE SCALE GENOMIC DNA]</scope>
    <source>
        <strain evidence="2 3">Baltimore</strain>
    </source>
</reference>
<dbReference type="EMBL" id="JOJR01000086">
    <property type="protein sequence ID" value="RCN46089.1"/>
    <property type="molecule type" value="Genomic_DNA"/>
</dbReference>
<evidence type="ECO:0000313" key="3">
    <source>
        <dbReference type="Proteomes" id="UP000252519"/>
    </source>
</evidence>
<organism evidence="2 3">
    <name type="scientific">Ancylostoma caninum</name>
    <name type="common">Dog hookworm</name>
    <dbReference type="NCBI Taxonomy" id="29170"/>
    <lineage>
        <taxon>Eukaryota</taxon>
        <taxon>Metazoa</taxon>
        <taxon>Ecdysozoa</taxon>
        <taxon>Nematoda</taxon>
        <taxon>Chromadorea</taxon>
        <taxon>Rhabditida</taxon>
        <taxon>Rhabditina</taxon>
        <taxon>Rhabditomorpha</taxon>
        <taxon>Strongyloidea</taxon>
        <taxon>Ancylostomatidae</taxon>
        <taxon>Ancylostomatinae</taxon>
        <taxon>Ancylostoma</taxon>
    </lineage>
</organism>
<keyword evidence="3" id="KW-1185">Reference proteome</keyword>
<gene>
    <name evidence="2" type="ORF">ANCCAN_07861</name>
</gene>
<evidence type="ECO:0000313" key="2">
    <source>
        <dbReference type="EMBL" id="RCN46089.1"/>
    </source>
</evidence>
<sequence>MKNIHNLMIKTNDLWLELDDDICSSDSSPLTSPSLRTPAIALPPPPPKSAPPFSQAAQFATSSPICNGEVSLSNGGTPTMLRPDDSLLRPHDLEANGKRVEIQSEAMSIVRCERRVRATDPKTVAPVWTLLAEVNM</sequence>
<dbReference type="Proteomes" id="UP000252519">
    <property type="component" value="Unassembled WGS sequence"/>
</dbReference>
<comment type="caution">
    <text evidence="2">The sequence shown here is derived from an EMBL/GenBank/DDBJ whole genome shotgun (WGS) entry which is preliminary data.</text>
</comment>
<evidence type="ECO:0000256" key="1">
    <source>
        <dbReference type="SAM" id="MobiDB-lite"/>
    </source>
</evidence>
<accession>A0A368GS27</accession>
<feature type="region of interest" description="Disordered" evidence="1">
    <location>
        <begin position="26"/>
        <end position="58"/>
    </location>
</feature>
<protein>
    <submittedName>
        <fullName evidence="2">Uncharacterized protein</fullName>
    </submittedName>
</protein>
<feature type="compositionally biased region" description="Pro residues" evidence="1">
    <location>
        <begin position="41"/>
        <end position="50"/>
    </location>
</feature>
<dbReference type="OrthoDB" id="10502527at2759"/>
<dbReference type="STRING" id="29170.A0A368GS27"/>
<feature type="compositionally biased region" description="Low complexity" evidence="1">
    <location>
        <begin position="26"/>
        <end position="40"/>
    </location>
</feature>
<name>A0A368GS27_ANCCA</name>
<dbReference type="AlphaFoldDB" id="A0A368GS27"/>
<proteinExistence type="predicted"/>